<reference evidence="1 2" key="1">
    <citation type="journal article" date="2012" name="J. Bacteriol.">
        <title>Draft genome of Streptomyces tsukubaensis NRRL 18488, the producer of the clinically important immunosuppressant tacrolimus (FK506).</title>
        <authorList>
            <person name="Barreiro C."/>
            <person name="Prieto C."/>
            <person name="Sola-Landa A."/>
            <person name="Solera E."/>
            <person name="Martinez-Castro M."/>
            <person name="Perez-Redondo R."/>
            <person name="Garcia-Estrada C."/>
            <person name="Aparicio J.F."/>
            <person name="Fernandez-Martinez L.T."/>
            <person name="Santos-Aberturas J."/>
            <person name="Salehi-Najafabadi Z."/>
            <person name="Rodriguez-Garcia A."/>
            <person name="Tauch A."/>
            <person name="Martin J.F."/>
        </authorList>
    </citation>
    <scope>NUCLEOTIDE SEQUENCE [LARGE SCALE GENOMIC DNA]</scope>
    <source>
        <strain evidence="2">DSM 42081 / NBRC 108919 / NRRL 18488 / 9993</strain>
    </source>
</reference>
<evidence type="ECO:0000313" key="2">
    <source>
        <dbReference type="Proteomes" id="UP000005940"/>
    </source>
</evidence>
<evidence type="ECO:0000313" key="1">
    <source>
        <dbReference type="EMBL" id="QKM67070.1"/>
    </source>
</evidence>
<organism evidence="1 2">
    <name type="scientific">Streptomyces tsukubensis (strain DSM 42081 / NBRC 108919 / NRRL 18488 / 9993)</name>
    <dbReference type="NCBI Taxonomy" id="1114943"/>
    <lineage>
        <taxon>Bacteria</taxon>
        <taxon>Bacillati</taxon>
        <taxon>Actinomycetota</taxon>
        <taxon>Actinomycetes</taxon>
        <taxon>Kitasatosporales</taxon>
        <taxon>Streptomycetaceae</taxon>
        <taxon>Streptomyces</taxon>
    </lineage>
</organism>
<protein>
    <submittedName>
        <fullName evidence="1">Uncharacterized protein</fullName>
    </submittedName>
</protein>
<dbReference type="Proteomes" id="UP000005940">
    <property type="component" value="Chromosome"/>
</dbReference>
<dbReference type="AlphaFoldDB" id="I2N7N6"/>
<keyword evidence="2" id="KW-1185">Reference proteome</keyword>
<proteinExistence type="predicted"/>
<sequence length="97" mass="10198">MPGAEVERMGQLIGRVMELIDTRAAGFDAVAVGPPLAAAGRDFDEAWNDGRFQLKRECKGLKEGCDMVVKGFADADREMASSLKDEGTPAAPQGAGA</sequence>
<gene>
    <name evidence="1" type="ORF">STSU_007705</name>
</gene>
<name>I2N7N6_STRT9</name>
<dbReference type="EMBL" id="CP029159">
    <property type="protein sequence ID" value="QKM67070.1"/>
    <property type="molecule type" value="Genomic_DNA"/>
</dbReference>
<accession>I2N7N6</accession>